<proteinExistence type="predicted"/>
<evidence type="ECO:0000313" key="1">
    <source>
        <dbReference type="EMBL" id="GGD30875.1"/>
    </source>
</evidence>
<dbReference type="AlphaFoldDB" id="A0A917DDE0"/>
<reference evidence="1" key="2">
    <citation type="submission" date="2020-09" db="EMBL/GenBank/DDBJ databases">
        <authorList>
            <person name="Sun Q."/>
            <person name="Zhou Y."/>
        </authorList>
    </citation>
    <scope>NUCLEOTIDE SEQUENCE</scope>
    <source>
        <strain evidence="1">CGMCC 1.15493</strain>
    </source>
</reference>
<reference evidence="1" key="1">
    <citation type="journal article" date="2014" name="Int. J. Syst. Evol. Microbiol.">
        <title>Complete genome sequence of Corynebacterium casei LMG S-19264T (=DSM 44701T), isolated from a smear-ripened cheese.</title>
        <authorList>
            <consortium name="US DOE Joint Genome Institute (JGI-PGF)"/>
            <person name="Walter F."/>
            <person name="Albersmeier A."/>
            <person name="Kalinowski J."/>
            <person name="Ruckert C."/>
        </authorList>
    </citation>
    <scope>NUCLEOTIDE SEQUENCE</scope>
    <source>
        <strain evidence="1">CGMCC 1.15493</strain>
    </source>
</reference>
<dbReference type="Proteomes" id="UP000613160">
    <property type="component" value="Unassembled WGS sequence"/>
</dbReference>
<protein>
    <submittedName>
        <fullName evidence="1">Uncharacterized protein</fullName>
    </submittedName>
</protein>
<gene>
    <name evidence="1" type="ORF">GCM10011335_37400</name>
</gene>
<dbReference type="RefSeq" id="WP_188853552.1">
    <property type="nucleotide sequence ID" value="NZ_BMJJ01000009.1"/>
</dbReference>
<comment type="caution">
    <text evidence="1">The sequence shown here is derived from an EMBL/GenBank/DDBJ whole genome shotgun (WGS) entry which is preliminary data.</text>
</comment>
<keyword evidence="2" id="KW-1185">Reference proteome</keyword>
<evidence type="ECO:0000313" key="2">
    <source>
        <dbReference type="Proteomes" id="UP000613160"/>
    </source>
</evidence>
<organism evidence="1 2">
    <name type="scientific">Aureimonas glaciei</name>
    <dbReference type="NCBI Taxonomy" id="1776957"/>
    <lineage>
        <taxon>Bacteria</taxon>
        <taxon>Pseudomonadati</taxon>
        <taxon>Pseudomonadota</taxon>
        <taxon>Alphaproteobacteria</taxon>
        <taxon>Hyphomicrobiales</taxon>
        <taxon>Aurantimonadaceae</taxon>
        <taxon>Aureimonas</taxon>
    </lineage>
</organism>
<name>A0A917DDE0_9HYPH</name>
<accession>A0A917DDE0</accession>
<sequence>MTKAVFDRLAKSLVEALKLSGEFAPLFAEMDEIARKQAPPKPRKGLYDVLGRN</sequence>
<dbReference type="EMBL" id="BMJJ01000009">
    <property type="protein sequence ID" value="GGD30875.1"/>
    <property type="molecule type" value="Genomic_DNA"/>
</dbReference>